<comment type="caution">
    <text evidence="2">The sequence shown here is derived from an EMBL/GenBank/DDBJ whole genome shotgun (WGS) entry which is preliminary data.</text>
</comment>
<evidence type="ECO:0000313" key="3">
    <source>
        <dbReference type="Proteomes" id="UP001159427"/>
    </source>
</evidence>
<dbReference type="EMBL" id="CALNXI010003080">
    <property type="protein sequence ID" value="CAH3192078.1"/>
    <property type="molecule type" value="Genomic_DNA"/>
</dbReference>
<protein>
    <submittedName>
        <fullName evidence="2">Uncharacterized protein</fullName>
    </submittedName>
</protein>
<gene>
    <name evidence="2" type="ORF">PEVE_00023213</name>
</gene>
<evidence type="ECO:0000256" key="1">
    <source>
        <dbReference type="SAM" id="MobiDB-lite"/>
    </source>
</evidence>
<feature type="region of interest" description="Disordered" evidence="1">
    <location>
        <begin position="187"/>
        <end position="231"/>
    </location>
</feature>
<proteinExistence type="predicted"/>
<feature type="compositionally biased region" description="Basic and acidic residues" evidence="1">
    <location>
        <begin position="187"/>
        <end position="223"/>
    </location>
</feature>
<name>A0ABN8SKB5_9CNID</name>
<evidence type="ECO:0000313" key="2">
    <source>
        <dbReference type="EMBL" id="CAH3192078.1"/>
    </source>
</evidence>
<keyword evidence="3" id="KW-1185">Reference proteome</keyword>
<organism evidence="2 3">
    <name type="scientific">Porites evermanni</name>
    <dbReference type="NCBI Taxonomy" id="104178"/>
    <lineage>
        <taxon>Eukaryota</taxon>
        <taxon>Metazoa</taxon>
        <taxon>Cnidaria</taxon>
        <taxon>Anthozoa</taxon>
        <taxon>Hexacorallia</taxon>
        <taxon>Scleractinia</taxon>
        <taxon>Fungiina</taxon>
        <taxon>Poritidae</taxon>
        <taxon>Porites</taxon>
    </lineage>
</organism>
<accession>A0ABN8SKB5</accession>
<sequence length="242" mass="27757">MAQQSLNDCICTTTRSFYPYYQCEYTNSHFVKEGLKRLLSDRYKDDFAFFTNHFVHPTLSLLSRLKDQNFPLCLRNGKVVLHLVPPQDIRMIIGEFFYQVGHTNPGSLVVKFAKYENKGRTVNELQRATVDEKDYDIAFTKEYFDQARSAAGTLGDVLMRTIIVANHPDWSTDKEDAVNHLQKCPEHRHGRLRSESHLSVEESCDDKSITSEQVEPHSPRENNDSCSSIDDVLMRQISSSSG</sequence>
<dbReference type="Proteomes" id="UP001159427">
    <property type="component" value="Unassembled WGS sequence"/>
</dbReference>
<reference evidence="2 3" key="1">
    <citation type="submission" date="2022-05" db="EMBL/GenBank/DDBJ databases">
        <authorList>
            <consortium name="Genoscope - CEA"/>
            <person name="William W."/>
        </authorList>
    </citation>
    <scope>NUCLEOTIDE SEQUENCE [LARGE SCALE GENOMIC DNA]</scope>
</reference>